<feature type="chain" id="PRO_5019470854" evidence="1">
    <location>
        <begin position="26"/>
        <end position="157"/>
    </location>
</feature>
<proteinExistence type="predicted"/>
<protein>
    <submittedName>
        <fullName evidence="2">DUF992 domain-containing protein</fullName>
    </submittedName>
</protein>
<organism evidence="2 3">
    <name type="scientific">Arsenicitalea aurantiaca</name>
    <dbReference type="NCBI Taxonomy" id="1783274"/>
    <lineage>
        <taxon>Bacteria</taxon>
        <taxon>Pseudomonadati</taxon>
        <taxon>Pseudomonadota</taxon>
        <taxon>Alphaproteobacteria</taxon>
        <taxon>Hyphomicrobiales</taxon>
        <taxon>Devosiaceae</taxon>
        <taxon>Arsenicitalea</taxon>
    </lineage>
</organism>
<dbReference type="Pfam" id="PF06186">
    <property type="entry name" value="DUF992"/>
    <property type="match status" value="1"/>
</dbReference>
<comment type="caution">
    <text evidence="2">The sequence shown here is derived from an EMBL/GenBank/DDBJ whole genome shotgun (WGS) entry which is preliminary data.</text>
</comment>
<feature type="signal peptide" evidence="1">
    <location>
        <begin position="1"/>
        <end position="25"/>
    </location>
</feature>
<keyword evidence="3" id="KW-1185">Reference proteome</keyword>
<dbReference type="RefSeq" id="WP_127186743.1">
    <property type="nucleotide sequence ID" value="NZ_RZNJ01000001.1"/>
</dbReference>
<evidence type="ECO:0000256" key="1">
    <source>
        <dbReference type="SAM" id="SignalP"/>
    </source>
</evidence>
<dbReference type="OrthoDB" id="7362478at2"/>
<reference evidence="2 3" key="1">
    <citation type="journal article" date="2016" name="Int. J. Syst. Evol. Microbiol.">
        <title>Arsenicitalea aurantiaca gen. nov., sp. nov., a new member of the family Hyphomicrobiaceae, isolated from high-arsenic sediment.</title>
        <authorList>
            <person name="Mu Y."/>
            <person name="Zhou L."/>
            <person name="Zeng X.C."/>
            <person name="Liu L."/>
            <person name="Pan Y."/>
            <person name="Chen X."/>
            <person name="Wang J."/>
            <person name="Li S."/>
            <person name="Li W.J."/>
            <person name="Wang Y."/>
        </authorList>
    </citation>
    <scope>NUCLEOTIDE SEQUENCE [LARGE SCALE GENOMIC DNA]</scope>
    <source>
        <strain evidence="2 3">42-50</strain>
    </source>
</reference>
<evidence type="ECO:0000313" key="2">
    <source>
        <dbReference type="EMBL" id="RUT34624.1"/>
    </source>
</evidence>
<accession>A0A433XKS4</accession>
<dbReference type="EMBL" id="RZNJ01000001">
    <property type="protein sequence ID" value="RUT34624.1"/>
    <property type="molecule type" value="Genomic_DNA"/>
</dbReference>
<gene>
    <name evidence="2" type="ORF">EMQ25_01275</name>
</gene>
<dbReference type="InterPro" id="IPR009333">
    <property type="entry name" value="DUF992"/>
</dbReference>
<sequence length="157" mass="16443">MIRTIIAAVLAAILASGLMAGAARAETRIEVGRLSCTVDPGIGLVFVSSKDMTCRFLRQGHRTEIYEGTITKVGLDIGITERTQIEWLVFSGSDVRVGPRSLAGSYVGGSGEATIGVGLGSNWLIGGSRRGFALQPFSIQAQTGLNLSLALAGLTLY</sequence>
<evidence type="ECO:0000313" key="3">
    <source>
        <dbReference type="Proteomes" id="UP000281547"/>
    </source>
</evidence>
<keyword evidence="1" id="KW-0732">Signal</keyword>
<dbReference type="AlphaFoldDB" id="A0A433XKS4"/>
<name>A0A433XKS4_9HYPH</name>
<dbReference type="Proteomes" id="UP000281547">
    <property type="component" value="Unassembled WGS sequence"/>
</dbReference>